<dbReference type="GO" id="GO:0016614">
    <property type="term" value="F:oxidoreductase activity, acting on CH-OH group of donors"/>
    <property type="evidence" value="ECO:0007669"/>
    <property type="project" value="InterPro"/>
</dbReference>
<dbReference type="PANTHER" id="PTHR11552:SF147">
    <property type="entry name" value="CHOLINE DEHYDROGENASE, MITOCHONDRIAL"/>
    <property type="match status" value="1"/>
</dbReference>
<dbReference type="PANTHER" id="PTHR11552">
    <property type="entry name" value="GLUCOSE-METHANOL-CHOLINE GMC OXIDOREDUCTASE"/>
    <property type="match status" value="1"/>
</dbReference>
<dbReference type="Proteomes" id="UP001218188">
    <property type="component" value="Unassembled WGS sequence"/>
</dbReference>
<evidence type="ECO:0000313" key="5">
    <source>
        <dbReference type="Proteomes" id="UP001218188"/>
    </source>
</evidence>
<organism evidence="4 5">
    <name type="scientific">Mycena alexandri</name>
    <dbReference type="NCBI Taxonomy" id="1745969"/>
    <lineage>
        <taxon>Eukaryota</taxon>
        <taxon>Fungi</taxon>
        <taxon>Dikarya</taxon>
        <taxon>Basidiomycota</taxon>
        <taxon>Agaricomycotina</taxon>
        <taxon>Agaricomycetes</taxon>
        <taxon>Agaricomycetidae</taxon>
        <taxon>Agaricales</taxon>
        <taxon>Marasmiineae</taxon>
        <taxon>Mycenaceae</taxon>
        <taxon>Mycena</taxon>
    </lineage>
</organism>
<comment type="cofactor">
    <cofactor evidence="1">
        <name>FAD</name>
        <dbReference type="ChEBI" id="CHEBI:57692"/>
    </cofactor>
</comment>
<dbReference type="AlphaFoldDB" id="A0AAD6T652"/>
<dbReference type="Gene3D" id="3.50.50.60">
    <property type="entry name" value="FAD/NAD(P)-binding domain"/>
    <property type="match status" value="1"/>
</dbReference>
<evidence type="ECO:0000256" key="2">
    <source>
        <dbReference type="ARBA" id="ARBA00010790"/>
    </source>
</evidence>
<evidence type="ECO:0000313" key="4">
    <source>
        <dbReference type="EMBL" id="KAJ7039917.1"/>
    </source>
</evidence>
<accession>A0AAD6T652</accession>
<name>A0AAD6T652_9AGAR</name>
<dbReference type="EMBL" id="JARJCM010000025">
    <property type="protein sequence ID" value="KAJ7039917.1"/>
    <property type="molecule type" value="Genomic_DNA"/>
</dbReference>
<reference evidence="4" key="1">
    <citation type="submission" date="2023-03" db="EMBL/GenBank/DDBJ databases">
        <title>Massive genome expansion in bonnet fungi (Mycena s.s.) driven by repeated elements and novel gene families across ecological guilds.</title>
        <authorList>
            <consortium name="Lawrence Berkeley National Laboratory"/>
            <person name="Harder C.B."/>
            <person name="Miyauchi S."/>
            <person name="Viragh M."/>
            <person name="Kuo A."/>
            <person name="Thoen E."/>
            <person name="Andreopoulos B."/>
            <person name="Lu D."/>
            <person name="Skrede I."/>
            <person name="Drula E."/>
            <person name="Henrissat B."/>
            <person name="Morin E."/>
            <person name="Kohler A."/>
            <person name="Barry K."/>
            <person name="LaButti K."/>
            <person name="Morin E."/>
            <person name="Salamov A."/>
            <person name="Lipzen A."/>
            <person name="Mereny Z."/>
            <person name="Hegedus B."/>
            <person name="Baldrian P."/>
            <person name="Stursova M."/>
            <person name="Weitz H."/>
            <person name="Taylor A."/>
            <person name="Grigoriev I.V."/>
            <person name="Nagy L.G."/>
            <person name="Martin F."/>
            <person name="Kauserud H."/>
        </authorList>
    </citation>
    <scope>NUCLEOTIDE SEQUENCE</scope>
    <source>
        <strain evidence="4">CBHHK200</strain>
    </source>
</reference>
<dbReference type="InterPro" id="IPR012132">
    <property type="entry name" value="GMC_OxRdtase"/>
</dbReference>
<dbReference type="GO" id="GO:0050660">
    <property type="term" value="F:flavin adenine dinucleotide binding"/>
    <property type="evidence" value="ECO:0007669"/>
    <property type="project" value="InterPro"/>
</dbReference>
<protein>
    <recommendedName>
        <fullName evidence="3">Glucose-methanol-choline oxidoreductase C-terminal domain-containing protein</fullName>
    </recommendedName>
</protein>
<dbReference type="InterPro" id="IPR036188">
    <property type="entry name" value="FAD/NAD-bd_sf"/>
</dbReference>
<comment type="similarity">
    <text evidence="2">Belongs to the GMC oxidoreductase family.</text>
</comment>
<feature type="domain" description="Glucose-methanol-choline oxidoreductase C-terminal" evidence="3">
    <location>
        <begin position="201"/>
        <end position="251"/>
    </location>
</feature>
<evidence type="ECO:0000256" key="1">
    <source>
        <dbReference type="ARBA" id="ARBA00001974"/>
    </source>
</evidence>
<keyword evidence="5" id="KW-1185">Reference proteome</keyword>
<proteinExistence type="inferred from homology"/>
<evidence type="ECO:0000259" key="3">
    <source>
        <dbReference type="Pfam" id="PF05199"/>
    </source>
</evidence>
<comment type="caution">
    <text evidence="4">The sequence shown here is derived from an EMBL/GenBank/DDBJ whole genome shotgun (WGS) entry which is preliminary data.</text>
</comment>
<dbReference type="Pfam" id="PF05199">
    <property type="entry name" value="GMC_oxred_C"/>
    <property type="match status" value="1"/>
</dbReference>
<dbReference type="SUPFAM" id="SSF51905">
    <property type="entry name" value="FAD/NAD(P)-binding domain"/>
    <property type="match status" value="1"/>
</dbReference>
<sequence>MTIILVLASTHRSDGPLNVSFGIDQVGKEFAEITQRAMKVTLSPINRFSSVPATSKYLLGHSSNHLANAEIDLQRWTQVRCGQTGLPLAWNMFGKRVHESSPQVWHPHCEGPHACRRSAGTMGSPLILERPGLGRKNVLEKAEIPSVTVEILGVGDNNQGFRLSIQPCQYCHHALGVQGRRSAVIEETHTVPIDAPKIVYSAEDDQVIDAYPSQLGTCAMKPLEQGGVGDSKLNVYGVKNLKVADLHIHPVLQCEFEYLLHCHWDWRKGRTQELGSSVEDPRQKRLQPFAELRARTGWTDQDFECQSDHSTEYATSSVQKE</sequence>
<dbReference type="InterPro" id="IPR007867">
    <property type="entry name" value="GMC_OxRtase_C"/>
</dbReference>
<gene>
    <name evidence="4" type="ORF">C8F04DRAFT_1178607</name>
</gene>